<dbReference type="EMBL" id="RCCB01000011">
    <property type="protein sequence ID" value="RLJ30146.1"/>
    <property type="molecule type" value="Genomic_DNA"/>
</dbReference>
<evidence type="ECO:0000313" key="5">
    <source>
        <dbReference type="Proteomes" id="UP000275027"/>
    </source>
</evidence>
<comment type="caution">
    <text evidence="3">The sequence shown here is derived from an EMBL/GenBank/DDBJ whole genome shotgun (WGS) entry which is preliminary data.</text>
</comment>
<accession>A0A497URI0</accession>
<sequence>MTYLFMAKIPQSALACIVLLFFAFSGCEEDKEIVTYSNLDVSHIKDFQYIPKDSVICRLISQHQDFHTTQIESFESHYDVIGFDKEGNELTGYADVEKGEQYGKGIIEDETGREIEIDVEWMGDGKLKAKDEQGNIWELTIEE</sequence>
<evidence type="ECO:0000313" key="4">
    <source>
        <dbReference type="Proteomes" id="UP000233767"/>
    </source>
</evidence>
<dbReference type="Proteomes" id="UP000233767">
    <property type="component" value="Unassembled WGS sequence"/>
</dbReference>
<evidence type="ECO:0008006" key="6">
    <source>
        <dbReference type="Google" id="ProtNLM"/>
    </source>
</evidence>
<feature type="chain" id="PRO_5041170700" description="MORN repeat protein" evidence="1">
    <location>
        <begin position="16"/>
        <end position="143"/>
    </location>
</feature>
<feature type="signal peptide" evidence="1">
    <location>
        <begin position="1"/>
        <end position="15"/>
    </location>
</feature>
<protein>
    <recommendedName>
        <fullName evidence="6">MORN repeat protein</fullName>
    </recommendedName>
</protein>
<proteinExistence type="predicted"/>
<reference evidence="2 4" key="1">
    <citation type="submission" date="2017-12" db="EMBL/GenBank/DDBJ databases">
        <title>Genomic Encyclopedia of Type Strains, Phase III (KMG-III): the genomes of soil and plant-associated and newly described type strains.</title>
        <authorList>
            <person name="Whitman W."/>
        </authorList>
    </citation>
    <scope>NUCLEOTIDE SEQUENCE [LARGE SCALE GENOMIC DNA]</scope>
    <source>
        <strain evidence="2 4">IP-10</strain>
    </source>
</reference>
<keyword evidence="4" id="KW-1185">Reference proteome</keyword>
<evidence type="ECO:0000313" key="3">
    <source>
        <dbReference type="EMBL" id="RLJ30146.1"/>
    </source>
</evidence>
<dbReference type="AlphaFoldDB" id="A0A497URI0"/>
<name>A0A497URI0_9FLAO</name>
<gene>
    <name evidence="2" type="ORF">B0G92_2500</name>
    <name evidence="3" type="ORF">CLV50_1550</name>
</gene>
<evidence type="ECO:0000256" key="1">
    <source>
        <dbReference type="SAM" id="SignalP"/>
    </source>
</evidence>
<dbReference type="Proteomes" id="UP000275027">
    <property type="component" value="Unassembled WGS sequence"/>
</dbReference>
<dbReference type="EMBL" id="PJND01000008">
    <property type="protein sequence ID" value="PKW21216.1"/>
    <property type="molecule type" value="Genomic_DNA"/>
</dbReference>
<evidence type="ECO:0000313" key="2">
    <source>
        <dbReference type="EMBL" id="PKW21216.1"/>
    </source>
</evidence>
<keyword evidence="1" id="KW-0732">Signal</keyword>
<reference evidence="3 5" key="2">
    <citation type="submission" date="2018-10" db="EMBL/GenBank/DDBJ databases">
        <title>Genomic Encyclopedia of Archaeal and Bacterial Type Strains, Phase II (KMG-II): from individual species to whole genera.</title>
        <authorList>
            <person name="Goeker M."/>
        </authorList>
    </citation>
    <scope>NUCLEOTIDE SEQUENCE [LARGE SCALE GENOMIC DNA]</scope>
    <source>
        <strain evidence="3 5">DSM 21886</strain>
    </source>
</reference>
<organism evidence="3 5">
    <name type="scientific">Flavobacterium lindanitolerans</name>
    <dbReference type="NCBI Taxonomy" id="428988"/>
    <lineage>
        <taxon>Bacteria</taxon>
        <taxon>Pseudomonadati</taxon>
        <taxon>Bacteroidota</taxon>
        <taxon>Flavobacteriia</taxon>
        <taxon>Flavobacteriales</taxon>
        <taxon>Flavobacteriaceae</taxon>
        <taxon>Flavobacterium</taxon>
    </lineage>
</organism>